<gene>
    <name evidence="3" type="ORF">BG015_010645</name>
</gene>
<keyword evidence="4" id="KW-1185">Reference proteome</keyword>
<keyword evidence="2" id="KW-1133">Transmembrane helix</keyword>
<feature type="transmembrane region" description="Helical" evidence="2">
    <location>
        <begin position="180"/>
        <end position="203"/>
    </location>
</feature>
<organism evidence="3 4">
    <name type="scientific">Linnemannia schmuckeri</name>
    <dbReference type="NCBI Taxonomy" id="64567"/>
    <lineage>
        <taxon>Eukaryota</taxon>
        <taxon>Fungi</taxon>
        <taxon>Fungi incertae sedis</taxon>
        <taxon>Mucoromycota</taxon>
        <taxon>Mortierellomycotina</taxon>
        <taxon>Mortierellomycetes</taxon>
        <taxon>Mortierellales</taxon>
        <taxon>Mortierellaceae</taxon>
        <taxon>Linnemannia</taxon>
    </lineage>
</organism>
<reference evidence="3" key="1">
    <citation type="journal article" date="2020" name="Fungal Divers.">
        <title>Resolving the Mortierellaceae phylogeny through synthesis of multi-gene phylogenetics and phylogenomics.</title>
        <authorList>
            <person name="Vandepol N."/>
            <person name="Liber J."/>
            <person name="Desiro A."/>
            <person name="Na H."/>
            <person name="Kennedy M."/>
            <person name="Barry K."/>
            <person name="Grigoriev I.V."/>
            <person name="Miller A.N."/>
            <person name="O'Donnell K."/>
            <person name="Stajich J.E."/>
            <person name="Bonito G."/>
        </authorList>
    </citation>
    <scope>NUCLEOTIDE SEQUENCE</scope>
    <source>
        <strain evidence="3">NRRL 6426</strain>
    </source>
</reference>
<evidence type="ECO:0000313" key="4">
    <source>
        <dbReference type="Proteomes" id="UP000748756"/>
    </source>
</evidence>
<dbReference type="AlphaFoldDB" id="A0A9P5RWH9"/>
<accession>A0A9P5RWH9</accession>
<dbReference type="Proteomes" id="UP000748756">
    <property type="component" value="Unassembled WGS sequence"/>
</dbReference>
<feature type="compositionally biased region" description="Low complexity" evidence="1">
    <location>
        <begin position="120"/>
        <end position="135"/>
    </location>
</feature>
<feature type="compositionally biased region" description="Basic and acidic residues" evidence="1">
    <location>
        <begin position="53"/>
        <end position="67"/>
    </location>
</feature>
<name>A0A9P5RWH9_9FUNG</name>
<proteinExistence type="predicted"/>
<evidence type="ECO:0000313" key="3">
    <source>
        <dbReference type="EMBL" id="KAF9147679.1"/>
    </source>
</evidence>
<sequence length="212" mass="23675">MPCSCVFSGCEKVANDKPGIEPEWKESVNKDGDAEPKSLKKKDIQQDTLQPAFKDKQKDLDSNRNDEAQSVYQSEQEFGHFSATGPFNAEDDAWREYRNMMYYSSNYPLPLSATFGSSGGESSRSNSRRSSIFAPSPSPPAPASDVIAPATTIVTISRQQGTSTNWDDKEDDAEQITFDIFTLFDVALSFYFLSLFFGIGINIHNSKFHCQF</sequence>
<comment type="caution">
    <text evidence="3">The sequence shown here is derived from an EMBL/GenBank/DDBJ whole genome shotgun (WGS) entry which is preliminary data.</text>
</comment>
<protein>
    <submittedName>
        <fullName evidence="3">Uncharacterized protein</fullName>
    </submittedName>
</protein>
<dbReference type="OrthoDB" id="2449396at2759"/>
<feature type="compositionally biased region" description="Basic and acidic residues" evidence="1">
    <location>
        <begin position="14"/>
        <end position="45"/>
    </location>
</feature>
<keyword evidence="2" id="KW-0812">Transmembrane</keyword>
<evidence type="ECO:0000256" key="1">
    <source>
        <dbReference type="SAM" id="MobiDB-lite"/>
    </source>
</evidence>
<evidence type="ECO:0000256" key="2">
    <source>
        <dbReference type="SAM" id="Phobius"/>
    </source>
</evidence>
<dbReference type="EMBL" id="JAAAUQ010000773">
    <property type="protein sequence ID" value="KAF9147679.1"/>
    <property type="molecule type" value="Genomic_DNA"/>
</dbReference>
<keyword evidence="2" id="KW-0472">Membrane</keyword>
<feature type="region of interest" description="Disordered" evidence="1">
    <location>
        <begin position="14"/>
        <end position="85"/>
    </location>
</feature>
<feature type="region of interest" description="Disordered" evidence="1">
    <location>
        <begin position="115"/>
        <end position="145"/>
    </location>
</feature>